<gene>
    <name evidence="1" type="ORF">DERYTH_LOCUS16414</name>
</gene>
<proteinExistence type="predicted"/>
<dbReference type="Proteomes" id="UP000789405">
    <property type="component" value="Unassembled WGS sequence"/>
</dbReference>
<dbReference type="AlphaFoldDB" id="A0A9N9IP86"/>
<name>A0A9N9IP86_9GLOM</name>
<organism evidence="1 2">
    <name type="scientific">Dentiscutata erythropus</name>
    <dbReference type="NCBI Taxonomy" id="1348616"/>
    <lineage>
        <taxon>Eukaryota</taxon>
        <taxon>Fungi</taxon>
        <taxon>Fungi incertae sedis</taxon>
        <taxon>Mucoromycota</taxon>
        <taxon>Glomeromycotina</taxon>
        <taxon>Glomeromycetes</taxon>
        <taxon>Diversisporales</taxon>
        <taxon>Gigasporaceae</taxon>
        <taxon>Dentiscutata</taxon>
    </lineage>
</organism>
<feature type="non-terminal residue" evidence="1">
    <location>
        <position position="118"/>
    </location>
</feature>
<dbReference type="OrthoDB" id="2404260at2759"/>
<dbReference type="EMBL" id="CAJVPY010014279">
    <property type="protein sequence ID" value="CAG8745665.1"/>
    <property type="molecule type" value="Genomic_DNA"/>
</dbReference>
<evidence type="ECO:0000313" key="2">
    <source>
        <dbReference type="Proteomes" id="UP000789405"/>
    </source>
</evidence>
<accession>A0A9N9IP86</accession>
<keyword evidence="2" id="KW-1185">Reference proteome</keyword>
<reference evidence="1" key="1">
    <citation type="submission" date="2021-06" db="EMBL/GenBank/DDBJ databases">
        <authorList>
            <person name="Kallberg Y."/>
            <person name="Tangrot J."/>
            <person name="Rosling A."/>
        </authorList>
    </citation>
    <scope>NUCLEOTIDE SEQUENCE</scope>
    <source>
        <strain evidence="1">MA453B</strain>
    </source>
</reference>
<evidence type="ECO:0000313" key="1">
    <source>
        <dbReference type="EMBL" id="CAG8745665.1"/>
    </source>
</evidence>
<protein>
    <submittedName>
        <fullName evidence="1">8937_t:CDS:1</fullName>
    </submittedName>
</protein>
<sequence>MGECRDLFLRHGVRIQYTKFKRSVAIAEQDHQEFEKYAFFRQDAMDLHLSLTNRSREWVVDLHINDDKYNDSLTKLIHILPNEAVKKSLESEKIFADPAVKHKRPIGYNEPLLSSDVK</sequence>
<comment type="caution">
    <text evidence="1">The sequence shown here is derived from an EMBL/GenBank/DDBJ whole genome shotgun (WGS) entry which is preliminary data.</text>
</comment>